<sequence>MASFADGLPVLASLRGFGSCFAPRFVSGRAQAQKNSSEAERLNCVLAWG</sequence>
<accession>A0A0G4K2P5</accession>
<gene>
    <name evidence="1" type="ORF">BN1221_04911c</name>
</gene>
<evidence type="ECO:0000313" key="1">
    <source>
        <dbReference type="EMBL" id="CPR21482.1"/>
    </source>
</evidence>
<keyword evidence="2" id="KW-1185">Reference proteome</keyword>
<dbReference type="Proteomes" id="UP000044377">
    <property type="component" value="Unassembled WGS sequence"/>
</dbReference>
<dbReference type="STRING" id="1109412.BN1221_04911c"/>
<name>A0A0G4K2P5_9GAMM</name>
<dbReference type="AlphaFoldDB" id="A0A0G4K2P5"/>
<reference evidence="2" key="1">
    <citation type="submission" date="2015-01" db="EMBL/GenBank/DDBJ databases">
        <authorList>
            <person name="Paterson Steve"/>
        </authorList>
    </citation>
    <scope>NUCLEOTIDE SEQUENCE [LARGE SCALE GENOMIC DNA]</scope>
    <source>
        <strain evidence="2">OBR1</strain>
    </source>
</reference>
<evidence type="ECO:0000313" key="2">
    <source>
        <dbReference type="Proteomes" id="UP000044377"/>
    </source>
</evidence>
<dbReference type="EMBL" id="CGIG01000001">
    <property type="protein sequence ID" value="CPR21482.1"/>
    <property type="molecule type" value="Genomic_DNA"/>
</dbReference>
<protein>
    <submittedName>
        <fullName evidence="1">Uncharacterized protein</fullName>
    </submittedName>
</protein>
<organism evidence="1 2">
    <name type="scientific">Brenneria goodwinii</name>
    <dbReference type="NCBI Taxonomy" id="1109412"/>
    <lineage>
        <taxon>Bacteria</taxon>
        <taxon>Pseudomonadati</taxon>
        <taxon>Pseudomonadota</taxon>
        <taxon>Gammaproteobacteria</taxon>
        <taxon>Enterobacterales</taxon>
        <taxon>Pectobacteriaceae</taxon>
        <taxon>Brenneria</taxon>
    </lineage>
</organism>
<proteinExistence type="predicted"/>